<dbReference type="GO" id="GO:0005737">
    <property type="term" value="C:cytoplasm"/>
    <property type="evidence" value="ECO:0007669"/>
    <property type="project" value="TreeGrafter"/>
</dbReference>
<feature type="domain" description="CRIM" evidence="3">
    <location>
        <begin position="133"/>
        <end position="221"/>
    </location>
</feature>
<feature type="compositionally biased region" description="Acidic residues" evidence="2">
    <location>
        <begin position="82"/>
        <end position="92"/>
    </location>
</feature>
<dbReference type="InterPro" id="IPR008828">
    <property type="entry name" value="Sin1/Avo1"/>
</dbReference>
<organism evidence="5">
    <name type="scientific">Palpitomonas bilix</name>
    <dbReference type="NCBI Taxonomy" id="652834"/>
    <lineage>
        <taxon>Eukaryota</taxon>
        <taxon>Eukaryota incertae sedis</taxon>
    </lineage>
</organism>
<comment type="similarity">
    <text evidence="1">Belongs to the SIN1 family.</text>
</comment>
<feature type="region of interest" description="Disordered" evidence="2">
    <location>
        <begin position="481"/>
        <end position="508"/>
    </location>
</feature>
<proteinExistence type="inferred from homology"/>
<feature type="compositionally biased region" description="Low complexity" evidence="2">
    <location>
        <begin position="486"/>
        <end position="508"/>
    </location>
</feature>
<dbReference type="Gene3D" id="2.30.29.30">
    <property type="entry name" value="Pleckstrin-homology domain (PH domain)/Phosphotyrosine-binding domain (PTB)"/>
    <property type="match status" value="1"/>
</dbReference>
<dbReference type="InterPro" id="IPR011993">
    <property type="entry name" value="PH-like_dom_sf"/>
</dbReference>
<dbReference type="InterPro" id="IPR031567">
    <property type="entry name" value="CRIM_dom"/>
</dbReference>
<dbReference type="Pfam" id="PF16978">
    <property type="entry name" value="CRIM"/>
    <property type="match status" value="1"/>
</dbReference>
<gene>
    <name evidence="4" type="ORF">PBIL07802_LOCUS23612</name>
    <name evidence="5" type="ORF">PBIL07802_LOCUS23648</name>
</gene>
<feature type="region of interest" description="Disordered" evidence="2">
    <location>
        <begin position="47"/>
        <end position="106"/>
    </location>
</feature>
<name>A0A7S3DLV5_9EUKA</name>
<evidence type="ECO:0000256" key="1">
    <source>
        <dbReference type="ARBA" id="ARBA00009407"/>
    </source>
</evidence>
<dbReference type="GO" id="GO:0038203">
    <property type="term" value="P:TORC2 signaling"/>
    <property type="evidence" value="ECO:0007669"/>
    <property type="project" value="TreeGrafter"/>
</dbReference>
<dbReference type="PANTHER" id="PTHR13335">
    <property type="entry name" value="TARGET OF RAPAMYCIN COMPLEX 2 SUBUNIT MAPKAP1"/>
    <property type="match status" value="1"/>
</dbReference>
<dbReference type="AlphaFoldDB" id="A0A7S3DLV5"/>
<evidence type="ECO:0000313" key="4">
    <source>
        <dbReference type="EMBL" id="CAE0261322.1"/>
    </source>
</evidence>
<dbReference type="EMBL" id="HBIB01036359">
    <property type="protein sequence ID" value="CAE0261322.1"/>
    <property type="molecule type" value="Transcribed_RNA"/>
</dbReference>
<evidence type="ECO:0000256" key="2">
    <source>
        <dbReference type="SAM" id="MobiDB-lite"/>
    </source>
</evidence>
<sequence length="508" mass="55964">MDFYGAAEISEVLDKAKAKALTDVVFSDTVSTSPPFYFDDSEFKITTDRPDGVGAKKSEKGQSREKEEEQQITVVFARTEGTEEGEEGGDDGCEFKPVKPEKPSKASLSSLLTAAIGPAGGGDDGEGETIVGPSIELTIYLPSKESITVRVGEDATAKKCIEGVIRQQNGQGKKPALRSSADKYELRMVEEDGSVDTDLPPLDAQRLVKSFGDTMFALCLKPGAADEKEDVQSLATAQVGHLLKVHLPHGLGVLSEKVEPSMSLMQVFESVFRRLAARVKQLFIQQDYYFRPPGVSAQPNLSGGYEQKYELQHTIKQLNISEVELAEKVYADRPVAEAPAILEEEEAVVDDELTSQAAMFRLNDMTAAQMTEYDVTKTNEKNHKTEKRRLGIDYSKVYNLLPKAKSVSSSARKINVKRPERLIRDICSLEYVREGDKTNFQKLRIIFADRGEHQAYLYEVEHPSIAAEIMAKLRYLMEKHKHNGEGTSDSGKSKKGSGSSSSSTSNAK</sequence>
<dbReference type="GO" id="GO:0005546">
    <property type="term" value="F:phosphatidylinositol-4,5-bisphosphate binding"/>
    <property type="evidence" value="ECO:0007669"/>
    <property type="project" value="TreeGrafter"/>
</dbReference>
<evidence type="ECO:0000313" key="5">
    <source>
        <dbReference type="EMBL" id="CAE0261358.1"/>
    </source>
</evidence>
<feature type="compositionally biased region" description="Basic and acidic residues" evidence="2">
    <location>
        <begin position="47"/>
        <end position="69"/>
    </location>
</feature>
<dbReference type="EMBL" id="HBIB01036403">
    <property type="protein sequence ID" value="CAE0261358.1"/>
    <property type="molecule type" value="Transcribed_RNA"/>
</dbReference>
<evidence type="ECO:0000259" key="3">
    <source>
        <dbReference type="Pfam" id="PF16978"/>
    </source>
</evidence>
<protein>
    <recommendedName>
        <fullName evidence="3">CRIM domain-containing protein</fullName>
    </recommendedName>
</protein>
<accession>A0A7S3DLV5</accession>
<dbReference type="GO" id="GO:0031932">
    <property type="term" value="C:TORC2 complex"/>
    <property type="evidence" value="ECO:0007669"/>
    <property type="project" value="InterPro"/>
</dbReference>
<reference evidence="5" key="1">
    <citation type="submission" date="2021-01" db="EMBL/GenBank/DDBJ databases">
        <authorList>
            <person name="Corre E."/>
            <person name="Pelletier E."/>
            <person name="Niang G."/>
            <person name="Scheremetjew M."/>
            <person name="Finn R."/>
            <person name="Kale V."/>
            <person name="Holt S."/>
            <person name="Cochrane G."/>
            <person name="Meng A."/>
            <person name="Brown T."/>
            <person name="Cohen L."/>
        </authorList>
    </citation>
    <scope>NUCLEOTIDE SEQUENCE</scope>
    <source>
        <strain evidence="5">NIES-2562</strain>
    </source>
</reference>
<dbReference type="PANTHER" id="PTHR13335:SF1">
    <property type="entry name" value="TARGET OF RAPAMYCIN COMPLEX 2 SUBUNIT MAPKAP1"/>
    <property type="match status" value="1"/>
</dbReference>
<dbReference type="GO" id="GO:0005886">
    <property type="term" value="C:plasma membrane"/>
    <property type="evidence" value="ECO:0007669"/>
    <property type="project" value="TreeGrafter"/>
</dbReference>
<feature type="compositionally biased region" description="Basic and acidic residues" evidence="2">
    <location>
        <begin position="93"/>
        <end position="104"/>
    </location>
</feature>